<keyword evidence="1" id="KW-0732">Signal</keyword>
<name>A0AAD7H4K1_9AGAR</name>
<protein>
    <submittedName>
        <fullName evidence="2">Uncharacterized protein</fullName>
    </submittedName>
</protein>
<evidence type="ECO:0000313" key="2">
    <source>
        <dbReference type="EMBL" id="KAJ7712225.1"/>
    </source>
</evidence>
<proteinExistence type="predicted"/>
<evidence type="ECO:0000256" key="1">
    <source>
        <dbReference type="SAM" id="SignalP"/>
    </source>
</evidence>
<comment type="caution">
    <text evidence="2">The sequence shown here is derived from an EMBL/GenBank/DDBJ whole genome shotgun (WGS) entry which is preliminary data.</text>
</comment>
<accession>A0AAD7H4K1</accession>
<organism evidence="2 3">
    <name type="scientific">Mycena metata</name>
    <dbReference type="NCBI Taxonomy" id="1033252"/>
    <lineage>
        <taxon>Eukaryota</taxon>
        <taxon>Fungi</taxon>
        <taxon>Dikarya</taxon>
        <taxon>Basidiomycota</taxon>
        <taxon>Agaricomycotina</taxon>
        <taxon>Agaricomycetes</taxon>
        <taxon>Agaricomycetidae</taxon>
        <taxon>Agaricales</taxon>
        <taxon>Marasmiineae</taxon>
        <taxon>Mycenaceae</taxon>
        <taxon>Mycena</taxon>
    </lineage>
</organism>
<sequence length="199" mass="21825">MSFDPPRLCRWVMCAWWALGACPALDLLDDDTAAAAAAKHSSSSLPQPGSFTPISHICSVFRSGAASPSRRYLTALSRRLGFPPQLPLLELDLEDGEASVLRKVDDARLAACEIDVLSVAANGKSDVLPARWANHPLRCVPSAPSAPRRLGVRARVRSLLPYPWRRNAARSVYVDAQCPKTHSVGCRRRSRTSRPRTRC</sequence>
<evidence type="ECO:0000313" key="3">
    <source>
        <dbReference type="Proteomes" id="UP001215598"/>
    </source>
</evidence>
<feature type="chain" id="PRO_5042276312" evidence="1">
    <location>
        <begin position="25"/>
        <end position="199"/>
    </location>
</feature>
<keyword evidence="3" id="KW-1185">Reference proteome</keyword>
<dbReference type="PROSITE" id="PS51257">
    <property type="entry name" value="PROKAR_LIPOPROTEIN"/>
    <property type="match status" value="1"/>
</dbReference>
<reference evidence="2" key="1">
    <citation type="submission" date="2023-03" db="EMBL/GenBank/DDBJ databases">
        <title>Massive genome expansion in bonnet fungi (Mycena s.s.) driven by repeated elements and novel gene families across ecological guilds.</title>
        <authorList>
            <consortium name="Lawrence Berkeley National Laboratory"/>
            <person name="Harder C.B."/>
            <person name="Miyauchi S."/>
            <person name="Viragh M."/>
            <person name="Kuo A."/>
            <person name="Thoen E."/>
            <person name="Andreopoulos B."/>
            <person name="Lu D."/>
            <person name="Skrede I."/>
            <person name="Drula E."/>
            <person name="Henrissat B."/>
            <person name="Morin E."/>
            <person name="Kohler A."/>
            <person name="Barry K."/>
            <person name="LaButti K."/>
            <person name="Morin E."/>
            <person name="Salamov A."/>
            <person name="Lipzen A."/>
            <person name="Mereny Z."/>
            <person name="Hegedus B."/>
            <person name="Baldrian P."/>
            <person name="Stursova M."/>
            <person name="Weitz H."/>
            <person name="Taylor A."/>
            <person name="Grigoriev I.V."/>
            <person name="Nagy L.G."/>
            <person name="Martin F."/>
            <person name="Kauserud H."/>
        </authorList>
    </citation>
    <scope>NUCLEOTIDE SEQUENCE</scope>
    <source>
        <strain evidence="2">CBHHK182m</strain>
    </source>
</reference>
<gene>
    <name evidence="2" type="ORF">B0H16DRAFT_582062</name>
</gene>
<dbReference type="Proteomes" id="UP001215598">
    <property type="component" value="Unassembled WGS sequence"/>
</dbReference>
<dbReference type="AlphaFoldDB" id="A0AAD7H4K1"/>
<feature type="signal peptide" evidence="1">
    <location>
        <begin position="1"/>
        <end position="24"/>
    </location>
</feature>
<dbReference type="EMBL" id="JARKIB010000374">
    <property type="protein sequence ID" value="KAJ7712225.1"/>
    <property type="molecule type" value="Genomic_DNA"/>
</dbReference>